<evidence type="ECO:0000256" key="1">
    <source>
        <dbReference type="ARBA" id="ARBA00005446"/>
    </source>
</evidence>
<evidence type="ECO:0000256" key="9">
    <source>
        <dbReference type="ARBA" id="ARBA00034617"/>
    </source>
</evidence>
<dbReference type="OMA" id="INACTIS"/>
<evidence type="ECO:0000259" key="14">
    <source>
        <dbReference type="PROSITE" id="PS51194"/>
    </source>
</evidence>
<keyword evidence="3" id="KW-0378">Hydrolase</keyword>
<comment type="similarity">
    <text evidence="1">Belongs to the helicase family. RecQ subfamily.</text>
</comment>
<feature type="coiled-coil region" evidence="12">
    <location>
        <begin position="412"/>
        <end position="439"/>
    </location>
</feature>
<evidence type="ECO:0000256" key="7">
    <source>
        <dbReference type="ARBA" id="ARBA00023235"/>
    </source>
</evidence>
<keyword evidence="5" id="KW-0067">ATP-binding</keyword>
<dbReference type="GO" id="GO:0000724">
    <property type="term" value="P:double-strand break repair via homologous recombination"/>
    <property type="evidence" value="ECO:0000318"/>
    <property type="project" value="GO_Central"/>
</dbReference>
<dbReference type="SUPFAM" id="SSF52540">
    <property type="entry name" value="P-loop containing nucleoside triphosphate hydrolases"/>
    <property type="match status" value="1"/>
</dbReference>
<dbReference type="RefSeq" id="XP_035660196.1">
    <property type="nucleotide sequence ID" value="XM_035804303.1"/>
</dbReference>
<evidence type="ECO:0000259" key="13">
    <source>
        <dbReference type="PROSITE" id="PS51192"/>
    </source>
</evidence>
<name>A0A9J7HIR7_BRAFL</name>
<keyword evidence="7" id="KW-0413">Isomerase</keyword>
<dbReference type="InterPro" id="IPR004589">
    <property type="entry name" value="DNA_helicase_ATP-dep_RecQ"/>
</dbReference>
<dbReference type="GO" id="GO:0005524">
    <property type="term" value="F:ATP binding"/>
    <property type="evidence" value="ECO:0007669"/>
    <property type="project" value="UniProtKB-KW"/>
</dbReference>
<dbReference type="Pfam" id="PF00270">
    <property type="entry name" value="DEAD"/>
    <property type="match status" value="1"/>
</dbReference>
<dbReference type="CDD" id="cd17920">
    <property type="entry name" value="DEXHc_RecQ"/>
    <property type="match status" value="1"/>
</dbReference>
<feature type="domain" description="Helicase ATP-binding" evidence="13">
    <location>
        <begin position="30"/>
        <end position="195"/>
    </location>
</feature>
<keyword evidence="15" id="KW-1185">Reference proteome</keyword>
<accession>A0A9J7HIR7</accession>
<evidence type="ECO:0000313" key="15">
    <source>
        <dbReference type="Proteomes" id="UP000001554"/>
    </source>
</evidence>
<evidence type="ECO:0000256" key="5">
    <source>
        <dbReference type="ARBA" id="ARBA00022840"/>
    </source>
</evidence>
<dbReference type="GO" id="GO:0016787">
    <property type="term" value="F:hydrolase activity"/>
    <property type="evidence" value="ECO:0007669"/>
    <property type="project" value="UniProtKB-KW"/>
</dbReference>
<dbReference type="KEGG" id="bfo:118404919"/>
<comment type="catalytic activity">
    <reaction evidence="9">
        <text>Couples ATP hydrolysis with the unwinding of duplex DNA by translocating in the 3'-5' direction.</text>
        <dbReference type="EC" id="5.6.2.4"/>
    </reaction>
</comment>
<dbReference type="GO" id="GO:0005737">
    <property type="term" value="C:cytoplasm"/>
    <property type="evidence" value="ECO:0000318"/>
    <property type="project" value="GO_Central"/>
</dbReference>
<dbReference type="SMART" id="SM00487">
    <property type="entry name" value="DEXDc"/>
    <property type="match status" value="1"/>
</dbReference>
<evidence type="ECO:0000256" key="2">
    <source>
        <dbReference type="ARBA" id="ARBA00022741"/>
    </source>
</evidence>
<dbReference type="GO" id="GO:0005634">
    <property type="term" value="C:nucleus"/>
    <property type="evidence" value="ECO:0000318"/>
    <property type="project" value="GO_Central"/>
</dbReference>
<dbReference type="GO" id="GO:0009378">
    <property type="term" value="F:four-way junction helicase activity"/>
    <property type="evidence" value="ECO:0000318"/>
    <property type="project" value="GO_Central"/>
</dbReference>
<evidence type="ECO:0000313" key="16">
    <source>
        <dbReference type="RefSeq" id="XP_035660196.1"/>
    </source>
</evidence>
<keyword evidence="6" id="KW-0238">DNA-binding</keyword>
<dbReference type="InterPro" id="IPR027417">
    <property type="entry name" value="P-loop_NTPase"/>
</dbReference>
<dbReference type="PROSITE" id="PS51192">
    <property type="entry name" value="HELICASE_ATP_BIND_1"/>
    <property type="match status" value="1"/>
</dbReference>
<feature type="domain" description="Helicase C-terminal" evidence="14">
    <location>
        <begin position="227"/>
        <end position="376"/>
    </location>
</feature>
<evidence type="ECO:0000256" key="6">
    <source>
        <dbReference type="ARBA" id="ARBA00023125"/>
    </source>
</evidence>
<dbReference type="PROSITE" id="PS51194">
    <property type="entry name" value="HELICASE_CTER"/>
    <property type="match status" value="1"/>
</dbReference>
<evidence type="ECO:0000256" key="8">
    <source>
        <dbReference type="ARBA" id="ARBA00023242"/>
    </source>
</evidence>
<reference evidence="15" key="1">
    <citation type="journal article" date="2020" name="Nat. Ecol. Evol.">
        <title>Deeply conserved synteny resolves early events in vertebrate evolution.</title>
        <authorList>
            <person name="Simakov O."/>
            <person name="Marletaz F."/>
            <person name="Yue J.X."/>
            <person name="O'Connell B."/>
            <person name="Jenkins J."/>
            <person name="Brandt A."/>
            <person name="Calef R."/>
            <person name="Tung C.H."/>
            <person name="Huang T.K."/>
            <person name="Schmutz J."/>
            <person name="Satoh N."/>
            <person name="Yu J.K."/>
            <person name="Putnam N.H."/>
            <person name="Green R.E."/>
            <person name="Rokhsar D.S."/>
        </authorList>
    </citation>
    <scope>NUCLEOTIDE SEQUENCE [LARGE SCALE GENOMIC DNA]</scope>
    <source>
        <strain evidence="15">S238N-H82</strain>
    </source>
</reference>
<dbReference type="OrthoDB" id="5981311at2759"/>
<dbReference type="Proteomes" id="UP000001554">
    <property type="component" value="Chromosome 17"/>
</dbReference>
<dbReference type="GeneID" id="118404919"/>
<dbReference type="AlphaFoldDB" id="A0A9J7HIR7"/>
<dbReference type="Pfam" id="PF00271">
    <property type="entry name" value="Helicase_C"/>
    <property type="match status" value="1"/>
</dbReference>
<proteinExistence type="inferred from homology"/>
<dbReference type="GO" id="GO:0003677">
    <property type="term" value="F:DNA binding"/>
    <property type="evidence" value="ECO:0007669"/>
    <property type="project" value="UniProtKB-KW"/>
</dbReference>
<sequence length="518" mass="56809">MQANLMDRVCRVGKDVFDYDTLRQGQADAVLGILNGQDVFVGLPTGAGKTFCFQAIPSCLDSDEPFVIVISPLTALIDDQIARYTTTTGYKAIHLKSANDINTVADKSVKLVYTSPEVAVGEGRGIFTTTRPVCALVVDEAHCIPEWGPDFRVAFAQIGGLRAHCLNTPVMALTASASPNAVEGIKKDLLFREGNIHISGSLDRPNLFLVSKKKIAMQKDFLGLLQALRKDGRAIEKQLIYVPIRNQAMDVWKMLQAHAGDRFKASVAYFHSSMSPDLKAKVLKRFKDAEVRVVVATVAFGMGIDIPDISCVVVYGLPKSMSQLYQEIGRAGRSGEPATAVVFAGKCKEEEDAEDCLKQFVAKRSCIRAVMLKELGSQAADTDHCCSVCQEEATAPRGAYLLHPRVPKTAKRAAATRKKKRQEGDKKKLEKSLYELRNELFEDDMTIAHVGPAGVISDSAIISIKTQAQSIHTVEDLCKKVKGVSEDIAPFILDKIEQEFPEPIIKRRRRALGDLTNV</sequence>
<dbReference type="Gene3D" id="3.40.50.300">
    <property type="entry name" value="P-loop containing nucleotide triphosphate hydrolases"/>
    <property type="match status" value="2"/>
</dbReference>
<dbReference type="GO" id="GO:0005694">
    <property type="term" value="C:chromosome"/>
    <property type="evidence" value="ECO:0000318"/>
    <property type="project" value="GO_Central"/>
</dbReference>
<keyword evidence="12" id="KW-0175">Coiled coil</keyword>
<keyword evidence="8" id="KW-0539">Nucleus</keyword>
<evidence type="ECO:0000256" key="11">
    <source>
        <dbReference type="ARBA" id="ARBA00044542"/>
    </source>
</evidence>
<evidence type="ECO:0000256" key="12">
    <source>
        <dbReference type="SAM" id="Coils"/>
    </source>
</evidence>
<reference evidence="16" key="2">
    <citation type="submission" date="2025-08" db="UniProtKB">
        <authorList>
            <consortium name="RefSeq"/>
        </authorList>
    </citation>
    <scope>IDENTIFICATION</scope>
    <source>
        <strain evidence="16">S238N-H82</strain>
        <tissue evidence="16">Testes</tissue>
    </source>
</reference>
<dbReference type="InterPro" id="IPR001650">
    <property type="entry name" value="Helicase_C-like"/>
</dbReference>
<organism evidence="15 16">
    <name type="scientific">Branchiostoma floridae</name>
    <name type="common">Florida lancelet</name>
    <name type="synonym">Amphioxus</name>
    <dbReference type="NCBI Taxonomy" id="7739"/>
    <lineage>
        <taxon>Eukaryota</taxon>
        <taxon>Metazoa</taxon>
        <taxon>Chordata</taxon>
        <taxon>Cephalochordata</taxon>
        <taxon>Leptocardii</taxon>
        <taxon>Amphioxiformes</taxon>
        <taxon>Branchiostomatidae</taxon>
        <taxon>Branchiostoma</taxon>
    </lineage>
</organism>
<protein>
    <recommendedName>
        <fullName evidence="10">DNA 3'-5' helicase</fullName>
        <ecNumber evidence="10">5.6.2.4</ecNumber>
    </recommendedName>
    <alternativeName>
        <fullName evidence="11">DNA 3'-5' helicase BLM</fullName>
    </alternativeName>
</protein>
<dbReference type="SMART" id="SM00490">
    <property type="entry name" value="HELICc"/>
    <property type="match status" value="1"/>
</dbReference>
<gene>
    <name evidence="16" type="primary">LOC118404919</name>
</gene>
<evidence type="ECO:0000256" key="4">
    <source>
        <dbReference type="ARBA" id="ARBA00022806"/>
    </source>
</evidence>
<dbReference type="NCBIfam" id="TIGR00614">
    <property type="entry name" value="recQ_fam"/>
    <property type="match status" value="1"/>
</dbReference>
<dbReference type="InterPro" id="IPR014001">
    <property type="entry name" value="Helicase_ATP-bd"/>
</dbReference>
<dbReference type="InterPro" id="IPR011545">
    <property type="entry name" value="DEAD/DEAH_box_helicase_dom"/>
</dbReference>
<evidence type="ECO:0000256" key="3">
    <source>
        <dbReference type="ARBA" id="ARBA00022801"/>
    </source>
</evidence>
<dbReference type="GO" id="GO:0006260">
    <property type="term" value="P:DNA replication"/>
    <property type="evidence" value="ECO:0000318"/>
    <property type="project" value="GO_Central"/>
</dbReference>
<evidence type="ECO:0000256" key="10">
    <source>
        <dbReference type="ARBA" id="ARBA00034808"/>
    </source>
</evidence>
<dbReference type="GO" id="GO:0043138">
    <property type="term" value="F:3'-5' DNA helicase activity"/>
    <property type="evidence" value="ECO:0000318"/>
    <property type="project" value="GO_Central"/>
</dbReference>
<keyword evidence="2" id="KW-0547">Nucleotide-binding</keyword>
<keyword evidence="4" id="KW-0347">Helicase</keyword>
<dbReference type="FunFam" id="3.40.50.300:FF:002847">
    <property type="entry name" value="Predicted protein"/>
    <property type="match status" value="1"/>
</dbReference>
<dbReference type="PANTHER" id="PTHR13710:SF153">
    <property type="entry name" value="RECQ-LIKE DNA HELICASE BLM"/>
    <property type="match status" value="1"/>
</dbReference>
<dbReference type="EC" id="5.6.2.4" evidence="10"/>
<dbReference type="PANTHER" id="PTHR13710">
    <property type="entry name" value="DNA HELICASE RECQ FAMILY MEMBER"/>
    <property type="match status" value="1"/>
</dbReference>